<evidence type="ECO:0000256" key="2">
    <source>
        <dbReference type="ARBA" id="ARBA00007738"/>
    </source>
</evidence>
<reference evidence="14" key="1">
    <citation type="journal article" date="2020" name="Stud. Mycol.">
        <title>101 Dothideomycetes genomes: a test case for predicting lifestyles and emergence of pathogens.</title>
        <authorList>
            <person name="Haridas S."/>
            <person name="Albert R."/>
            <person name="Binder M."/>
            <person name="Bloem J."/>
            <person name="Labutti K."/>
            <person name="Salamov A."/>
            <person name="Andreopoulos B."/>
            <person name="Baker S."/>
            <person name="Barry K."/>
            <person name="Bills G."/>
            <person name="Bluhm B."/>
            <person name="Cannon C."/>
            <person name="Castanera R."/>
            <person name="Culley D."/>
            <person name="Daum C."/>
            <person name="Ezra D."/>
            <person name="Gonzalez J."/>
            <person name="Henrissat B."/>
            <person name="Kuo A."/>
            <person name="Liang C."/>
            <person name="Lipzen A."/>
            <person name="Lutzoni F."/>
            <person name="Magnuson J."/>
            <person name="Mondo S."/>
            <person name="Nolan M."/>
            <person name="Ohm R."/>
            <person name="Pangilinan J."/>
            <person name="Park H.-J."/>
            <person name="Ramirez L."/>
            <person name="Alfaro M."/>
            <person name="Sun H."/>
            <person name="Tritt A."/>
            <person name="Yoshinaga Y."/>
            <person name="Zwiers L.-H."/>
            <person name="Turgeon B."/>
            <person name="Goodwin S."/>
            <person name="Spatafora J."/>
            <person name="Crous P."/>
            <person name="Grigoriev I."/>
        </authorList>
    </citation>
    <scope>NUCLEOTIDE SEQUENCE</scope>
    <source>
        <strain evidence="14">CBS 175.79</strain>
    </source>
</reference>
<evidence type="ECO:0000256" key="1">
    <source>
        <dbReference type="ARBA" id="ARBA00004123"/>
    </source>
</evidence>
<protein>
    <recommendedName>
        <fullName evidence="3">histone deacetylase</fullName>
        <ecNumber evidence="3">3.5.1.98</ecNumber>
    </recommendedName>
</protein>
<dbReference type="OrthoDB" id="424012at2759"/>
<feature type="domain" description="Histone deacetylase" evidence="12">
    <location>
        <begin position="153"/>
        <end position="453"/>
    </location>
</feature>
<keyword evidence="15" id="KW-1185">Reference proteome</keyword>
<feature type="region of interest" description="Disordered" evidence="11">
    <location>
        <begin position="779"/>
        <end position="864"/>
    </location>
</feature>
<dbReference type="GeneID" id="54280882"/>
<accession>A0A6A5XWG0</accession>
<dbReference type="PRINTS" id="PR01270">
    <property type="entry name" value="HDASUPER"/>
</dbReference>
<keyword evidence="4" id="KW-0678">Repressor</keyword>
<keyword evidence="7" id="KW-0805">Transcription regulation</keyword>
<dbReference type="InterPro" id="IPR019154">
    <property type="entry name" value="Arb2-like_domain"/>
</dbReference>
<dbReference type="InterPro" id="IPR037138">
    <property type="entry name" value="His_deacetylse_dom_sf"/>
</dbReference>
<evidence type="ECO:0000256" key="3">
    <source>
        <dbReference type="ARBA" id="ARBA00012111"/>
    </source>
</evidence>
<evidence type="ECO:0000256" key="4">
    <source>
        <dbReference type="ARBA" id="ARBA00022491"/>
    </source>
</evidence>
<dbReference type="GO" id="GO:0141221">
    <property type="term" value="F:histone deacetylase activity, hydrolytic mechanism"/>
    <property type="evidence" value="ECO:0007669"/>
    <property type="project" value="UniProtKB-EC"/>
</dbReference>
<dbReference type="SUPFAM" id="SSF52768">
    <property type="entry name" value="Arginase/deacetylase"/>
    <property type="match status" value="1"/>
</dbReference>
<dbReference type="Proteomes" id="UP000799778">
    <property type="component" value="Unassembled WGS sequence"/>
</dbReference>
<dbReference type="GO" id="GO:0040029">
    <property type="term" value="P:epigenetic regulation of gene expression"/>
    <property type="evidence" value="ECO:0007669"/>
    <property type="project" value="TreeGrafter"/>
</dbReference>
<evidence type="ECO:0000259" key="13">
    <source>
        <dbReference type="Pfam" id="PF09757"/>
    </source>
</evidence>
<feature type="region of interest" description="Disordered" evidence="11">
    <location>
        <begin position="66"/>
        <end position="113"/>
    </location>
</feature>
<comment type="subcellular location">
    <subcellularLocation>
        <location evidence="1">Nucleus</location>
    </subcellularLocation>
</comment>
<feature type="domain" description="Arb2-like" evidence="13">
    <location>
        <begin position="507"/>
        <end position="766"/>
    </location>
</feature>
<evidence type="ECO:0000256" key="8">
    <source>
        <dbReference type="ARBA" id="ARBA00023163"/>
    </source>
</evidence>
<dbReference type="InterPro" id="IPR000286">
    <property type="entry name" value="HDACs"/>
</dbReference>
<dbReference type="AlphaFoldDB" id="A0A6A5XWG0"/>
<dbReference type="RefSeq" id="XP_033384913.1">
    <property type="nucleotide sequence ID" value="XM_033523485.1"/>
</dbReference>
<evidence type="ECO:0000256" key="9">
    <source>
        <dbReference type="ARBA" id="ARBA00023242"/>
    </source>
</evidence>
<dbReference type="GO" id="GO:0000118">
    <property type="term" value="C:histone deacetylase complex"/>
    <property type="evidence" value="ECO:0007669"/>
    <property type="project" value="TreeGrafter"/>
</dbReference>
<proteinExistence type="inferred from homology"/>
<evidence type="ECO:0000259" key="12">
    <source>
        <dbReference type="Pfam" id="PF00850"/>
    </source>
</evidence>
<evidence type="ECO:0000313" key="14">
    <source>
        <dbReference type="EMBL" id="KAF2016574.1"/>
    </source>
</evidence>
<keyword evidence="6" id="KW-0156">Chromatin regulator</keyword>
<dbReference type="InterPro" id="IPR023801">
    <property type="entry name" value="His_deacetylse_dom"/>
</dbReference>
<dbReference type="Gene3D" id="3.40.800.20">
    <property type="entry name" value="Histone deacetylase domain"/>
    <property type="match status" value="1"/>
</dbReference>
<evidence type="ECO:0000313" key="15">
    <source>
        <dbReference type="Proteomes" id="UP000799778"/>
    </source>
</evidence>
<evidence type="ECO:0000256" key="11">
    <source>
        <dbReference type="SAM" id="MobiDB-lite"/>
    </source>
</evidence>
<keyword evidence="9" id="KW-0539">Nucleus</keyword>
<organism evidence="14 15">
    <name type="scientific">Aaosphaeria arxii CBS 175.79</name>
    <dbReference type="NCBI Taxonomy" id="1450172"/>
    <lineage>
        <taxon>Eukaryota</taxon>
        <taxon>Fungi</taxon>
        <taxon>Dikarya</taxon>
        <taxon>Ascomycota</taxon>
        <taxon>Pezizomycotina</taxon>
        <taxon>Dothideomycetes</taxon>
        <taxon>Pleosporomycetidae</taxon>
        <taxon>Pleosporales</taxon>
        <taxon>Pleosporales incertae sedis</taxon>
        <taxon>Aaosphaeria</taxon>
    </lineage>
</organism>
<name>A0A6A5XWG0_9PLEO</name>
<dbReference type="EMBL" id="ML978069">
    <property type="protein sequence ID" value="KAF2016574.1"/>
    <property type="molecule type" value="Genomic_DNA"/>
</dbReference>
<dbReference type="Pfam" id="PF00850">
    <property type="entry name" value="Hist_deacetyl"/>
    <property type="match status" value="1"/>
</dbReference>
<dbReference type="PANTHER" id="PTHR10625">
    <property type="entry name" value="HISTONE DEACETYLASE HDAC1-RELATED"/>
    <property type="match status" value="1"/>
</dbReference>
<evidence type="ECO:0000256" key="5">
    <source>
        <dbReference type="ARBA" id="ARBA00022801"/>
    </source>
</evidence>
<dbReference type="EC" id="3.5.1.98" evidence="3"/>
<dbReference type="Pfam" id="PF09757">
    <property type="entry name" value="Arb2-like"/>
    <property type="match status" value="1"/>
</dbReference>
<keyword evidence="8" id="KW-0804">Transcription</keyword>
<evidence type="ECO:0000256" key="7">
    <source>
        <dbReference type="ARBA" id="ARBA00023015"/>
    </source>
</evidence>
<comment type="catalytic activity">
    <reaction evidence="10">
        <text>N(6)-acetyl-L-lysyl-[histone] + H2O = L-lysyl-[histone] + acetate</text>
        <dbReference type="Rhea" id="RHEA:58196"/>
        <dbReference type="Rhea" id="RHEA-COMP:9845"/>
        <dbReference type="Rhea" id="RHEA-COMP:11338"/>
        <dbReference type="ChEBI" id="CHEBI:15377"/>
        <dbReference type="ChEBI" id="CHEBI:29969"/>
        <dbReference type="ChEBI" id="CHEBI:30089"/>
        <dbReference type="ChEBI" id="CHEBI:61930"/>
        <dbReference type="EC" id="3.5.1.98"/>
    </reaction>
</comment>
<dbReference type="FunFam" id="3.40.800.20:FF:000005">
    <property type="entry name" value="histone deacetylase 6"/>
    <property type="match status" value="1"/>
</dbReference>
<keyword evidence="5" id="KW-0378">Hydrolase</keyword>
<gene>
    <name evidence="14" type="ORF">BU24DRAFT_346359</name>
</gene>
<comment type="similarity">
    <text evidence="2">Belongs to the histone deacetylase family. HD type 2 subfamily.</text>
</comment>
<dbReference type="InterPro" id="IPR023696">
    <property type="entry name" value="Ureohydrolase_dom_sf"/>
</dbReference>
<evidence type="ECO:0000256" key="6">
    <source>
        <dbReference type="ARBA" id="ARBA00022853"/>
    </source>
</evidence>
<dbReference type="PANTHER" id="PTHR10625:SF5">
    <property type="entry name" value="HISTONE DEACETYLASE"/>
    <property type="match status" value="1"/>
</dbReference>
<evidence type="ECO:0000256" key="10">
    <source>
        <dbReference type="ARBA" id="ARBA00048287"/>
    </source>
</evidence>
<feature type="compositionally biased region" description="Low complexity" evidence="11">
    <location>
        <begin position="846"/>
        <end position="858"/>
    </location>
</feature>
<sequence>MDDEDFIMGDESVLATTEVNGNHLANTVDPSKLALRDNLEPRFSPIKDELPILSHGELTHAYTHPIPTDSSDTGSLFNGPPVASRSRDTSPDMETDEMDVTSTTSSYVQVRVPPPPTFPPLSYSSSKTGLVYDSRMRFHAEPVALMLNQNDIHPEDPRRIHEIFEEIREAGLVQGPEDDEESSQHEQCWRIHTRPATRGEICLIHTPEHYKFLGELSSGMDSIYFNNSTFDSARLAAGGAIEACRAVVRGDVRNSIAIIRPPGHHAECDQPSGFCIFNNVPIAARVCQENFPNECRKVLILDWDVHHGNGVQHAFYNDPNVLYISLHVFKGGKFYPGMPDADYNYCGDGPGIGKNVNIPWDEHGMGDAEYIYAFQEVVVPIASEFDPDLVIISAGFDAAEGDLLGGCHVTPACYAHMTHMLMRLAQGKIAVCLEGGYNLRSIARSALAVTRTLMLQPPDRLAEDLGPPKESCVHTIEQVKREQSKYWKCMFPKHLEKNTPTSDATRRLHEIIREWQCRTLAEEHSMHPLTIKRSGISETFQYNVIATPHFMEARPLLVIFHDPPGVMNMVDPMTGKTELHNTWLTDVSKRYIDWAIAEGFEVIDVNIPKIVDMEDDDGGLVEADSPEMRGQQTKELATYLWENYIEPHDATQVFLLGIGAAYLGLVDMLSIHENSTDPDTGIQYIMGFVAQTPIHSIKRSTDDNIGNWFYAHSSVFVANNHHVWDPNRTRKIRRKYGKLKKSDHSDLNEMLAEHMEEVQAILLEKKTAYELEMKELSMAAEEEEHKLEQQDQPLRSPPLPSEFASPRVSDIDVRPSSNGGAAAGGRATPLRSPRLSSQGPQLGFFSVPSTSSPRSPKSPMKRTF</sequence>